<proteinExistence type="predicted"/>
<evidence type="ECO:0000313" key="9">
    <source>
        <dbReference type="Proteomes" id="UP000203589"/>
    </source>
</evidence>
<dbReference type="SUPFAM" id="SSF53659">
    <property type="entry name" value="Isocitrate/Isopropylmalate dehydrogenase-like"/>
    <property type="match status" value="1"/>
</dbReference>
<dbReference type="GO" id="GO:0046872">
    <property type="term" value="F:metal ion binding"/>
    <property type="evidence" value="ECO:0007669"/>
    <property type="project" value="UniProtKB-KW"/>
</dbReference>
<evidence type="ECO:0000256" key="3">
    <source>
        <dbReference type="ARBA" id="ARBA00022723"/>
    </source>
</evidence>
<keyword evidence="4 8" id="KW-0560">Oxidoreductase</keyword>
<evidence type="ECO:0000313" key="8">
    <source>
        <dbReference type="EMBL" id="ASP23670.1"/>
    </source>
</evidence>
<accession>A0A222EC36</accession>
<keyword evidence="9" id="KW-1185">Reference proteome</keyword>
<evidence type="ECO:0000256" key="5">
    <source>
        <dbReference type="ARBA" id="ARBA00023027"/>
    </source>
</evidence>
<sequence>MNLRLVRLSLGVTTAAAGRSAGEIDFFVVRENTEGEYSEVGDRLYAGTEREMAVQETVFTRHGTDRILRYAFDLAQSRGKHLTLATKLNGINYTTPFWDERVAAVAAGYPEVRTDQYHIDILTAHFVQHPDWFVVVASNLFGDILSGLDLACVDAIGQHQPRTRAPLDGRTGPRFCAGYRGQGPRQSYRHLLVGADFA</sequence>
<dbReference type="GO" id="GO:0046553">
    <property type="term" value="F:D-malate dehydrogenase (decarboxylating) (NAD+) activity"/>
    <property type="evidence" value="ECO:0007669"/>
    <property type="project" value="UniProtKB-EC"/>
</dbReference>
<dbReference type="SMART" id="SM01329">
    <property type="entry name" value="Iso_dh"/>
    <property type="match status" value="1"/>
</dbReference>
<evidence type="ECO:0000256" key="6">
    <source>
        <dbReference type="ARBA" id="ARBA00023211"/>
    </source>
</evidence>
<feature type="domain" description="Isopropylmalate dehydrogenase-like" evidence="7">
    <location>
        <begin position="3"/>
        <end position="198"/>
    </location>
</feature>
<geneLocation type="plasmid" evidence="9">
    <name>psms3-2</name>
</geneLocation>
<evidence type="ECO:0000256" key="4">
    <source>
        <dbReference type="ARBA" id="ARBA00023002"/>
    </source>
</evidence>
<evidence type="ECO:0000256" key="2">
    <source>
        <dbReference type="ARBA" id="ARBA00001946"/>
    </source>
</evidence>
<keyword evidence="6" id="KW-0464">Manganese</keyword>
<gene>
    <name evidence="8" type="primary">dmlA</name>
    <name evidence="8" type="ORF">ANTHELSMS3_04772</name>
</gene>
<protein>
    <submittedName>
        <fullName evidence="8">D-malate dehydrogenase (Decarboxylating)</fullName>
        <ecNumber evidence="8">1.1.1.83</ecNumber>
    </submittedName>
</protein>
<keyword evidence="5" id="KW-0520">NAD</keyword>
<dbReference type="EC" id="1.1.1.83" evidence="8"/>
<comment type="cofactor">
    <cofactor evidence="1">
        <name>Mn(2+)</name>
        <dbReference type="ChEBI" id="CHEBI:29035"/>
    </cofactor>
</comment>
<dbReference type="PANTHER" id="PTHR43275:SF1">
    <property type="entry name" value="D-MALATE DEHYDROGENASE [DECARBOXYLATING]"/>
    <property type="match status" value="1"/>
</dbReference>
<dbReference type="EMBL" id="CP022542">
    <property type="protein sequence ID" value="ASP23670.1"/>
    <property type="molecule type" value="Genomic_DNA"/>
</dbReference>
<keyword evidence="8" id="KW-0614">Plasmid</keyword>
<dbReference type="PANTHER" id="PTHR43275">
    <property type="entry name" value="D-MALATE DEHYDROGENASE [DECARBOXYLATING]"/>
    <property type="match status" value="1"/>
</dbReference>
<dbReference type="Gene3D" id="3.40.718.10">
    <property type="entry name" value="Isopropylmalate Dehydrogenase"/>
    <property type="match status" value="1"/>
</dbReference>
<dbReference type="Pfam" id="PF00180">
    <property type="entry name" value="Iso_dh"/>
    <property type="match status" value="1"/>
</dbReference>
<reference evidence="8 9" key="1">
    <citation type="submission" date="2017-07" db="EMBL/GenBank/DDBJ databases">
        <title>Genome Sequence of Antarctobacter heliothermus Strain SMS3 Isolated from a culture of the Diatom Skeletonema marinoi.</title>
        <authorList>
            <person name="Topel M."/>
            <person name="Pinder M.I.M."/>
            <person name="Johansson O.N."/>
            <person name="Kourtchenko O."/>
            <person name="Godhe A."/>
            <person name="Clarke A.K."/>
        </authorList>
    </citation>
    <scope>NUCLEOTIDE SEQUENCE [LARGE SCALE GENOMIC DNA]</scope>
    <source>
        <strain evidence="8 9">SMS3</strain>
        <plasmid evidence="9">Plasmid psms3-2</plasmid>
    </source>
</reference>
<comment type="cofactor">
    <cofactor evidence="2">
        <name>Mg(2+)</name>
        <dbReference type="ChEBI" id="CHEBI:18420"/>
    </cofactor>
</comment>
<dbReference type="AlphaFoldDB" id="A0A222EC36"/>
<evidence type="ECO:0000259" key="7">
    <source>
        <dbReference type="SMART" id="SM01329"/>
    </source>
</evidence>
<dbReference type="KEGG" id="aht:ANTHELSMS3_04772"/>
<dbReference type="InterPro" id="IPR024084">
    <property type="entry name" value="IsoPropMal-DH-like_dom"/>
</dbReference>
<name>A0A222EC36_9RHOB</name>
<evidence type="ECO:0000256" key="1">
    <source>
        <dbReference type="ARBA" id="ARBA00001936"/>
    </source>
</evidence>
<keyword evidence="3" id="KW-0479">Metal-binding</keyword>
<organism evidence="8 9">
    <name type="scientific">Antarctobacter heliothermus</name>
    <dbReference type="NCBI Taxonomy" id="74033"/>
    <lineage>
        <taxon>Bacteria</taxon>
        <taxon>Pseudomonadati</taxon>
        <taxon>Pseudomonadota</taxon>
        <taxon>Alphaproteobacteria</taxon>
        <taxon>Rhodobacterales</taxon>
        <taxon>Roseobacteraceae</taxon>
        <taxon>Antarctobacter</taxon>
    </lineage>
</organism>
<dbReference type="InterPro" id="IPR050501">
    <property type="entry name" value="ICDH/IPMDH"/>
</dbReference>
<dbReference type="Proteomes" id="UP000203589">
    <property type="component" value="Plasmid pSMS3-2"/>
</dbReference>